<gene>
    <name evidence="1" type="ORF">A3B36_01210</name>
</gene>
<dbReference type="GO" id="GO:0005829">
    <property type="term" value="C:cytosol"/>
    <property type="evidence" value="ECO:0007669"/>
    <property type="project" value="TreeGrafter"/>
</dbReference>
<dbReference type="InterPro" id="IPR023214">
    <property type="entry name" value="HAD_sf"/>
</dbReference>
<dbReference type="AlphaFoldDB" id="A0A1F7UZF8"/>
<dbReference type="Proteomes" id="UP000177704">
    <property type="component" value="Unassembled WGS sequence"/>
</dbReference>
<proteinExistence type="predicted"/>
<dbReference type="GO" id="GO:0016791">
    <property type="term" value="F:phosphatase activity"/>
    <property type="evidence" value="ECO:0007669"/>
    <property type="project" value="TreeGrafter"/>
</dbReference>
<evidence type="ECO:0000313" key="2">
    <source>
        <dbReference type="Proteomes" id="UP000177704"/>
    </source>
</evidence>
<evidence type="ECO:0000313" key="1">
    <source>
        <dbReference type="EMBL" id="OGL83656.1"/>
    </source>
</evidence>
<dbReference type="SUPFAM" id="SSF56784">
    <property type="entry name" value="HAD-like"/>
    <property type="match status" value="1"/>
</dbReference>
<dbReference type="Gene3D" id="3.40.50.1000">
    <property type="entry name" value="HAD superfamily/HAD-like"/>
    <property type="match status" value="1"/>
</dbReference>
<dbReference type="Pfam" id="PF08282">
    <property type="entry name" value="Hydrolase_3"/>
    <property type="match status" value="1"/>
</dbReference>
<comment type="caution">
    <text evidence="1">The sequence shown here is derived from an EMBL/GenBank/DDBJ whole genome shotgun (WGS) entry which is preliminary data.</text>
</comment>
<organism evidence="1 2">
    <name type="scientific">Candidatus Uhrbacteria bacterium RIFCSPLOWO2_01_FULL_55_36</name>
    <dbReference type="NCBI Taxonomy" id="1802404"/>
    <lineage>
        <taxon>Bacteria</taxon>
        <taxon>Candidatus Uhriibacteriota</taxon>
    </lineage>
</organism>
<dbReference type="PANTHER" id="PTHR10000">
    <property type="entry name" value="PHOSPHOSERINE PHOSPHATASE"/>
    <property type="match status" value="1"/>
</dbReference>
<name>A0A1F7UZF8_9BACT</name>
<dbReference type="GO" id="GO:0000287">
    <property type="term" value="F:magnesium ion binding"/>
    <property type="evidence" value="ECO:0007669"/>
    <property type="project" value="TreeGrafter"/>
</dbReference>
<protein>
    <recommendedName>
        <fullName evidence="3">Haloacid dehalogenase</fullName>
    </recommendedName>
</protein>
<dbReference type="InterPro" id="IPR036412">
    <property type="entry name" value="HAD-like_sf"/>
</dbReference>
<sequence>MFDVDGTLVRHHPLAIPTPRVCDAVRRAQEAGFLVSVATGRLVNGFEKINEHLHLTALAVLEGGARLYDPVKKIDLWKENMVENEAKGIIGDWYRRGIPFGFNSGGASYNSYAMIEMKKRDAHVMAADKEEWVRNQLSGRITLDEEALQTVAYDKVTHLISFPLSPLEAEEVRKSLHPYSSVSASVNTTHYHEGWCVYATHATATKQHGILELAKRYKIRPEEIIGVGDQEIDYPLLMACGLKVAMGNAAQSLKDIADYVAPSVEEDGAAEVIERFLLSNQE</sequence>
<accession>A0A1F7UZF8</accession>
<dbReference type="EMBL" id="MGEM01000044">
    <property type="protein sequence ID" value="OGL83656.1"/>
    <property type="molecule type" value="Genomic_DNA"/>
</dbReference>
<dbReference type="Gene3D" id="3.30.1240.10">
    <property type="match status" value="1"/>
</dbReference>
<evidence type="ECO:0008006" key="3">
    <source>
        <dbReference type="Google" id="ProtNLM"/>
    </source>
</evidence>
<reference evidence="1 2" key="1">
    <citation type="journal article" date="2016" name="Nat. Commun.">
        <title>Thousands of microbial genomes shed light on interconnected biogeochemical processes in an aquifer system.</title>
        <authorList>
            <person name="Anantharaman K."/>
            <person name="Brown C.T."/>
            <person name="Hug L.A."/>
            <person name="Sharon I."/>
            <person name="Castelle C.J."/>
            <person name="Probst A.J."/>
            <person name="Thomas B.C."/>
            <person name="Singh A."/>
            <person name="Wilkins M.J."/>
            <person name="Karaoz U."/>
            <person name="Brodie E.L."/>
            <person name="Williams K.H."/>
            <person name="Hubbard S.S."/>
            <person name="Banfield J.F."/>
        </authorList>
    </citation>
    <scope>NUCLEOTIDE SEQUENCE [LARGE SCALE GENOMIC DNA]</scope>
</reference>
<dbReference type="PANTHER" id="PTHR10000:SF8">
    <property type="entry name" value="HAD SUPERFAMILY HYDROLASE-LIKE, TYPE 3"/>
    <property type="match status" value="1"/>
</dbReference>